<evidence type="ECO:0000313" key="1">
    <source>
        <dbReference type="EMBL" id="CDM38301.1"/>
    </source>
</evidence>
<dbReference type="EMBL" id="HG792025">
    <property type="protein sequence ID" value="CDM38301.1"/>
    <property type="molecule type" value="Genomic_DNA"/>
</dbReference>
<keyword evidence="2" id="KW-1185">Reference proteome</keyword>
<gene>
    <name evidence="1" type="ORF">PROQFM164_S11g000004</name>
</gene>
<evidence type="ECO:0000313" key="2">
    <source>
        <dbReference type="Proteomes" id="UP000030686"/>
    </source>
</evidence>
<protein>
    <submittedName>
        <fullName evidence="1">Uncharacterized protein</fullName>
    </submittedName>
</protein>
<dbReference type="OrthoDB" id="5422579at2759"/>
<proteinExistence type="predicted"/>
<dbReference type="Proteomes" id="UP000030686">
    <property type="component" value="Unassembled WGS sequence"/>
</dbReference>
<dbReference type="STRING" id="1365484.W6QQR3"/>
<sequence length="112" mass="12795">MSLAKELTYIHLSTTFNDRSHSLISEVLPIKEWPNLSHLALSRFSVNTSELIDILKLAPSSLQSLDLEFIEFPFDELCLTGLLERMREGLDWTERDQPSKPTVAIAMKGHRI</sequence>
<reference evidence="1" key="1">
    <citation type="journal article" date="2014" name="Nat. Commun.">
        <title>Multiple recent horizontal transfers of a large genomic region in cheese making fungi.</title>
        <authorList>
            <person name="Cheeseman K."/>
            <person name="Ropars J."/>
            <person name="Renault P."/>
            <person name="Dupont J."/>
            <person name="Gouzy J."/>
            <person name="Branca A."/>
            <person name="Abraham A.L."/>
            <person name="Ceppi M."/>
            <person name="Conseiller E."/>
            <person name="Debuchy R."/>
            <person name="Malagnac F."/>
            <person name="Goarin A."/>
            <person name="Silar P."/>
            <person name="Lacoste S."/>
            <person name="Sallet E."/>
            <person name="Bensimon A."/>
            <person name="Giraud T."/>
            <person name="Brygoo Y."/>
        </authorList>
    </citation>
    <scope>NUCLEOTIDE SEQUENCE [LARGE SCALE GENOMIC DNA]</scope>
    <source>
        <strain evidence="1">FM164</strain>
    </source>
</reference>
<name>W6QQR3_PENRF</name>
<dbReference type="AlphaFoldDB" id="W6QQR3"/>
<accession>W6QQR3</accession>
<organism evidence="1 2">
    <name type="scientific">Penicillium roqueforti (strain FM164)</name>
    <dbReference type="NCBI Taxonomy" id="1365484"/>
    <lineage>
        <taxon>Eukaryota</taxon>
        <taxon>Fungi</taxon>
        <taxon>Dikarya</taxon>
        <taxon>Ascomycota</taxon>
        <taxon>Pezizomycotina</taxon>
        <taxon>Eurotiomycetes</taxon>
        <taxon>Eurotiomycetidae</taxon>
        <taxon>Eurotiales</taxon>
        <taxon>Aspergillaceae</taxon>
        <taxon>Penicillium</taxon>
    </lineage>
</organism>